<dbReference type="AlphaFoldDB" id="A0A2W5AZG1"/>
<comment type="caution">
    <text evidence="1">The sequence shown here is derived from an EMBL/GenBank/DDBJ whole genome shotgun (WGS) entry which is preliminary data.</text>
</comment>
<dbReference type="EMBL" id="QFNY01000358">
    <property type="protein sequence ID" value="PZO97839.1"/>
    <property type="molecule type" value="Genomic_DNA"/>
</dbReference>
<accession>A0A2W5AZG1</accession>
<name>A0A2W5AZG1_9CORY</name>
<organism evidence="1 2">
    <name type="scientific">Corynebacterium urealyticum</name>
    <dbReference type="NCBI Taxonomy" id="43771"/>
    <lineage>
        <taxon>Bacteria</taxon>
        <taxon>Bacillati</taxon>
        <taxon>Actinomycetota</taxon>
        <taxon>Actinomycetes</taxon>
        <taxon>Mycobacteriales</taxon>
        <taxon>Corynebacteriaceae</taxon>
        <taxon>Corynebacterium</taxon>
    </lineage>
</organism>
<dbReference type="Proteomes" id="UP000249451">
    <property type="component" value="Unassembled WGS sequence"/>
</dbReference>
<evidence type="ECO:0000313" key="2">
    <source>
        <dbReference type="Proteomes" id="UP000249451"/>
    </source>
</evidence>
<proteinExistence type="predicted"/>
<gene>
    <name evidence="1" type="ORF">DI609_12180</name>
</gene>
<sequence length="72" mass="8497">MTSAIRLTNNEELKLRRKELTNQLTNAYSAIEGEPITRRDLRDLASMGCLSLEERRLYDELRRIEMLLDLDE</sequence>
<reference evidence="1 2" key="1">
    <citation type="submission" date="2017-11" db="EMBL/GenBank/DDBJ databases">
        <title>Infants hospitalized years apart are colonized by the same room-sourced microbial strains.</title>
        <authorList>
            <person name="Brooks B."/>
            <person name="Olm M.R."/>
            <person name="Firek B.A."/>
            <person name="Baker R."/>
            <person name="Thomas B.C."/>
            <person name="Morowitz M.J."/>
            <person name="Banfield J.F."/>
        </authorList>
    </citation>
    <scope>NUCLEOTIDE SEQUENCE [LARGE SCALE GENOMIC DNA]</scope>
    <source>
        <strain evidence="1">S2_012_000_R3_87</strain>
    </source>
</reference>
<evidence type="ECO:0000313" key="1">
    <source>
        <dbReference type="EMBL" id="PZO97839.1"/>
    </source>
</evidence>
<protein>
    <submittedName>
        <fullName evidence="1">Uncharacterized protein</fullName>
    </submittedName>
</protein>